<dbReference type="GeneID" id="108676287"/>
<accession>A0A8B7P1E7</accession>
<organism evidence="2 3">
    <name type="scientific">Hyalella azteca</name>
    <name type="common">Amphipod</name>
    <dbReference type="NCBI Taxonomy" id="294128"/>
    <lineage>
        <taxon>Eukaryota</taxon>
        <taxon>Metazoa</taxon>
        <taxon>Ecdysozoa</taxon>
        <taxon>Arthropoda</taxon>
        <taxon>Crustacea</taxon>
        <taxon>Multicrustacea</taxon>
        <taxon>Malacostraca</taxon>
        <taxon>Eumalacostraca</taxon>
        <taxon>Peracarida</taxon>
        <taxon>Amphipoda</taxon>
        <taxon>Senticaudata</taxon>
        <taxon>Talitrida</taxon>
        <taxon>Talitroidea</taxon>
        <taxon>Hyalellidae</taxon>
        <taxon>Hyalella</taxon>
    </lineage>
</organism>
<evidence type="ECO:0000313" key="3">
    <source>
        <dbReference type="RefSeq" id="XP_018019837.1"/>
    </source>
</evidence>
<reference evidence="3" key="1">
    <citation type="submission" date="2025-08" db="UniProtKB">
        <authorList>
            <consortium name="RefSeq"/>
        </authorList>
    </citation>
    <scope>IDENTIFICATION</scope>
    <source>
        <tissue evidence="3">Whole organism</tissue>
    </source>
</reference>
<dbReference type="OrthoDB" id="7408914at2759"/>
<dbReference type="Proteomes" id="UP000694843">
    <property type="component" value="Unplaced"/>
</dbReference>
<evidence type="ECO:0000259" key="1">
    <source>
        <dbReference type="PROSITE" id="PS51029"/>
    </source>
</evidence>
<dbReference type="PROSITE" id="PS51029">
    <property type="entry name" value="MADF"/>
    <property type="match status" value="1"/>
</dbReference>
<protein>
    <submittedName>
        <fullName evidence="3">Uncharacterized protein LOC108676287</fullName>
    </submittedName>
</protein>
<dbReference type="PANTHER" id="PTHR21505">
    <property type="entry name" value="MADF DOMAIN-CONTAINING PROTEIN-RELATED"/>
    <property type="match status" value="1"/>
</dbReference>
<gene>
    <name evidence="3" type="primary">LOC108676287</name>
</gene>
<dbReference type="InterPro" id="IPR006578">
    <property type="entry name" value="MADF-dom"/>
</dbReference>
<name>A0A8B7P1E7_HYAAZ</name>
<dbReference type="OMA" id="GEHIAMK"/>
<dbReference type="AlphaFoldDB" id="A0A8B7P1E7"/>
<sequence length="271" mass="31072">MEWDRGKCLELIRLFENKPQLWQTGHKYLYSKSKKNEAWEEIAAEMKVPREQIKAKLNSLLASHRRELLRERTSRELGQDDVYNSKWFAYEAMRFIKEKIMKKQTLSSSCHASPNSLQKANSHVEDTDGLATADGLVTSDGLATGDKSDMEGELFMDETLDSKTLLISPQRNNVIFPAATLNEEHFLQPHPTELPKESPSTDRLSHVDPNYNVFQRSNDRTASDIYGEHIAMKLKTYDKKTQALVQHYINNIVFQADMGTLQLPVPHPPMP</sequence>
<dbReference type="SMART" id="SM00595">
    <property type="entry name" value="MADF"/>
    <property type="match status" value="1"/>
</dbReference>
<dbReference type="Pfam" id="PF10545">
    <property type="entry name" value="MADF_DNA_bdg"/>
    <property type="match status" value="1"/>
</dbReference>
<dbReference type="KEGG" id="hazt:108676287"/>
<proteinExistence type="predicted"/>
<feature type="domain" description="MADF" evidence="1">
    <location>
        <begin position="10"/>
        <end position="101"/>
    </location>
</feature>
<dbReference type="PANTHER" id="PTHR21505:SF12">
    <property type="entry name" value="MADF DOMAIN-CONTAINING PROTEIN-RELATED"/>
    <property type="match status" value="1"/>
</dbReference>
<evidence type="ECO:0000313" key="2">
    <source>
        <dbReference type="Proteomes" id="UP000694843"/>
    </source>
</evidence>
<dbReference type="RefSeq" id="XP_018019837.1">
    <property type="nucleotide sequence ID" value="XM_018164348.2"/>
</dbReference>
<keyword evidence="2" id="KW-1185">Reference proteome</keyword>